<feature type="transmembrane region" description="Helical" evidence="8">
    <location>
        <begin position="202"/>
        <end position="221"/>
    </location>
</feature>
<dbReference type="OrthoDB" id="10257855at2759"/>
<evidence type="ECO:0000259" key="10">
    <source>
        <dbReference type="Pfam" id="PF05154"/>
    </source>
</evidence>
<evidence type="ECO:0000256" key="9">
    <source>
        <dbReference type="SAM" id="SignalP"/>
    </source>
</evidence>
<dbReference type="STRING" id="6526.A0A2C9JJJ0"/>
<evidence type="ECO:0000313" key="11">
    <source>
        <dbReference type="EnsemblMetazoa" id="BGLB003451-PC"/>
    </source>
</evidence>
<proteinExistence type="inferred from homology"/>
<evidence type="ECO:0000256" key="5">
    <source>
        <dbReference type="ARBA" id="ARBA00022989"/>
    </source>
</evidence>
<comment type="similarity">
    <text evidence="2">Belongs to the TM2 family.</text>
</comment>
<dbReference type="RefSeq" id="XP_013091570.2">
    <property type="nucleotide sequence ID" value="XM_013236116.2"/>
</dbReference>
<sequence>MIIKLTRKCHQYVTFSHKDVILLLSLMFIVASASDQDHVSDAISTQDLSSISYQMSTVTISNNKTDDSTSQLAPNCTINVEEICPDGVSCHLLGGECIDCDFNLSCAYGTNQTTKCRPKPNVNCSGEQVFEKIYECRYCYQLSPQKTWCNRSTECALNKPRNYYPARPFYTSTCWAKHDNLCMGRRCFYKQIPCNWSQGYKWSTALLLSIFLGGFGVDRFYLGLWREGIGKLLSFGGLGVWTLVDVILIAVGYVGPWDGSLYI</sequence>
<keyword evidence="6 8" id="KW-0472">Membrane</keyword>
<dbReference type="InterPro" id="IPR050932">
    <property type="entry name" value="TM2D1-3-like"/>
</dbReference>
<gene>
    <name evidence="11" type="primary">106075173</name>
</gene>
<dbReference type="AlphaFoldDB" id="A0A2C9JJJ0"/>
<feature type="domain" description="TM2" evidence="10">
    <location>
        <begin position="199"/>
        <end position="247"/>
    </location>
</feature>
<feature type="signal peptide" evidence="9">
    <location>
        <begin position="1"/>
        <end position="33"/>
    </location>
</feature>
<dbReference type="VEuPathDB" id="VectorBase:BGLAX_039470"/>
<dbReference type="RefSeq" id="XP_013091561.2">
    <property type="nucleotide sequence ID" value="XM_013236107.2"/>
</dbReference>
<evidence type="ECO:0000256" key="4">
    <source>
        <dbReference type="ARBA" id="ARBA00022729"/>
    </source>
</evidence>
<evidence type="ECO:0000313" key="12">
    <source>
        <dbReference type="Proteomes" id="UP000076420"/>
    </source>
</evidence>
<evidence type="ECO:0000256" key="3">
    <source>
        <dbReference type="ARBA" id="ARBA00022692"/>
    </source>
</evidence>
<evidence type="ECO:0000256" key="8">
    <source>
        <dbReference type="SAM" id="Phobius"/>
    </source>
</evidence>
<feature type="chain" id="PRO_5014284902" description="TM2 domain-containing protein" evidence="9">
    <location>
        <begin position="34"/>
        <end position="263"/>
    </location>
</feature>
<evidence type="ECO:0000256" key="6">
    <source>
        <dbReference type="ARBA" id="ARBA00023136"/>
    </source>
</evidence>
<dbReference type="PANTHER" id="PTHR21016">
    <property type="entry name" value="BETA-AMYLOID BINDING PROTEIN-RELATED"/>
    <property type="match status" value="1"/>
</dbReference>
<evidence type="ECO:0000256" key="2">
    <source>
        <dbReference type="ARBA" id="ARBA00008284"/>
    </source>
</evidence>
<keyword evidence="7" id="KW-0325">Glycoprotein</keyword>
<dbReference type="VEuPathDB" id="VectorBase:BGLB003451"/>
<dbReference type="EnsemblMetazoa" id="BGLB003451-RB">
    <property type="protein sequence ID" value="BGLB003451-PB"/>
    <property type="gene ID" value="BGLB003451"/>
</dbReference>
<dbReference type="Proteomes" id="UP000076420">
    <property type="component" value="Unassembled WGS sequence"/>
</dbReference>
<organism evidence="11 12">
    <name type="scientific">Biomphalaria glabrata</name>
    <name type="common">Bloodfluke planorb</name>
    <name type="synonym">Freshwater snail</name>
    <dbReference type="NCBI Taxonomy" id="6526"/>
    <lineage>
        <taxon>Eukaryota</taxon>
        <taxon>Metazoa</taxon>
        <taxon>Spiralia</taxon>
        <taxon>Lophotrochozoa</taxon>
        <taxon>Mollusca</taxon>
        <taxon>Gastropoda</taxon>
        <taxon>Heterobranchia</taxon>
        <taxon>Euthyneura</taxon>
        <taxon>Panpulmonata</taxon>
        <taxon>Hygrophila</taxon>
        <taxon>Lymnaeoidea</taxon>
        <taxon>Planorbidae</taxon>
        <taxon>Biomphalaria</taxon>
    </lineage>
</organism>
<dbReference type="PANTHER" id="PTHR21016:SF7">
    <property type="entry name" value="TM2 DOMAIN-CONTAINING PROTEIN 3"/>
    <property type="match status" value="1"/>
</dbReference>
<reference evidence="11" key="1">
    <citation type="submission" date="2020-05" db="UniProtKB">
        <authorList>
            <consortium name="EnsemblMetazoa"/>
        </authorList>
    </citation>
    <scope>IDENTIFICATION</scope>
    <source>
        <strain evidence="11">BB02</strain>
    </source>
</reference>
<dbReference type="EnsemblMetazoa" id="BGLB003451-RD">
    <property type="protein sequence ID" value="BGLB003451-PD"/>
    <property type="gene ID" value="BGLB003451"/>
</dbReference>
<dbReference type="KEGG" id="bgt:106075173"/>
<keyword evidence="5 8" id="KW-1133">Transmembrane helix</keyword>
<protein>
    <recommendedName>
        <fullName evidence="10">TM2 domain-containing protein</fullName>
    </recommendedName>
</protein>
<dbReference type="GO" id="GO:0016020">
    <property type="term" value="C:membrane"/>
    <property type="evidence" value="ECO:0007669"/>
    <property type="project" value="UniProtKB-SubCell"/>
</dbReference>
<feature type="transmembrane region" description="Helical" evidence="8">
    <location>
        <begin position="233"/>
        <end position="254"/>
    </location>
</feature>
<name>A0A2C9JJJ0_BIOGL</name>
<keyword evidence="4 9" id="KW-0732">Signal</keyword>
<dbReference type="EnsemblMetazoa" id="BGLB003451-RC">
    <property type="protein sequence ID" value="BGLB003451-PC"/>
    <property type="gene ID" value="BGLB003451"/>
</dbReference>
<evidence type="ECO:0000256" key="7">
    <source>
        <dbReference type="ARBA" id="ARBA00023180"/>
    </source>
</evidence>
<dbReference type="InterPro" id="IPR007829">
    <property type="entry name" value="TM2"/>
</dbReference>
<keyword evidence="3 8" id="KW-0812">Transmembrane</keyword>
<accession>A0A2C9JJJ0</accession>
<dbReference type="Pfam" id="PF05154">
    <property type="entry name" value="TM2"/>
    <property type="match status" value="1"/>
</dbReference>
<evidence type="ECO:0000256" key="1">
    <source>
        <dbReference type="ARBA" id="ARBA00004141"/>
    </source>
</evidence>
<comment type="subcellular location">
    <subcellularLocation>
        <location evidence="1">Membrane</location>
        <topology evidence="1">Multi-pass membrane protein</topology>
    </subcellularLocation>
</comment>